<keyword evidence="4 5" id="KW-0539">Nucleus</keyword>
<name>A0ABQ7BMZ6_BRACR</name>
<feature type="compositionally biased region" description="Basic residues" evidence="6">
    <location>
        <begin position="9"/>
        <end position="21"/>
    </location>
</feature>
<feature type="domain" description="Homeobox" evidence="7">
    <location>
        <begin position="175"/>
        <end position="224"/>
    </location>
</feature>
<reference evidence="8 9" key="1">
    <citation type="journal article" date="2020" name="BMC Genomics">
        <title>Intraspecific diversification of the crop wild relative Brassica cretica Lam. using demographic model selection.</title>
        <authorList>
            <person name="Kioukis A."/>
            <person name="Michalopoulou V.A."/>
            <person name="Briers L."/>
            <person name="Pirintsos S."/>
            <person name="Studholme D.J."/>
            <person name="Pavlidis P."/>
            <person name="Sarris P.F."/>
        </authorList>
    </citation>
    <scope>NUCLEOTIDE SEQUENCE [LARGE SCALE GENOMIC DNA]</scope>
    <source>
        <strain evidence="9">cv. PFS-1207/04</strain>
    </source>
</reference>
<dbReference type="Pfam" id="PF05920">
    <property type="entry name" value="Homeobox_KN"/>
    <property type="match status" value="1"/>
</dbReference>
<dbReference type="SMART" id="SM00389">
    <property type="entry name" value="HOX"/>
    <property type="match status" value="1"/>
</dbReference>
<evidence type="ECO:0000256" key="2">
    <source>
        <dbReference type="ARBA" id="ARBA00023125"/>
    </source>
</evidence>
<keyword evidence="9" id="KW-1185">Reference proteome</keyword>
<evidence type="ECO:0000259" key="7">
    <source>
        <dbReference type="PROSITE" id="PS50071"/>
    </source>
</evidence>
<evidence type="ECO:0000256" key="5">
    <source>
        <dbReference type="PROSITE-ProRule" id="PRU00108"/>
    </source>
</evidence>
<dbReference type="CDD" id="cd00086">
    <property type="entry name" value="homeodomain"/>
    <property type="match status" value="1"/>
</dbReference>
<evidence type="ECO:0000256" key="4">
    <source>
        <dbReference type="ARBA" id="ARBA00023242"/>
    </source>
</evidence>
<keyword evidence="2 5" id="KW-0238">DNA-binding</keyword>
<dbReference type="Proteomes" id="UP000266723">
    <property type="component" value="Unassembled WGS sequence"/>
</dbReference>
<dbReference type="InterPro" id="IPR008422">
    <property type="entry name" value="KN_HD"/>
</dbReference>
<keyword evidence="3 5" id="KW-0371">Homeobox</keyword>
<organism evidence="8 9">
    <name type="scientific">Brassica cretica</name>
    <name type="common">Mustard</name>
    <dbReference type="NCBI Taxonomy" id="69181"/>
    <lineage>
        <taxon>Eukaryota</taxon>
        <taxon>Viridiplantae</taxon>
        <taxon>Streptophyta</taxon>
        <taxon>Embryophyta</taxon>
        <taxon>Tracheophyta</taxon>
        <taxon>Spermatophyta</taxon>
        <taxon>Magnoliopsida</taxon>
        <taxon>eudicotyledons</taxon>
        <taxon>Gunneridae</taxon>
        <taxon>Pentapetalae</taxon>
        <taxon>rosids</taxon>
        <taxon>malvids</taxon>
        <taxon>Brassicales</taxon>
        <taxon>Brassicaceae</taxon>
        <taxon>Brassiceae</taxon>
        <taxon>Brassica</taxon>
    </lineage>
</organism>
<comment type="caution">
    <text evidence="8">The sequence shown here is derived from an EMBL/GenBank/DDBJ whole genome shotgun (WGS) entry which is preliminary data.</text>
</comment>
<evidence type="ECO:0000313" key="8">
    <source>
        <dbReference type="EMBL" id="KAF3533584.1"/>
    </source>
</evidence>
<dbReference type="SUPFAM" id="SSF46689">
    <property type="entry name" value="Homeodomain-like"/>
    <property type="match status" value="1"/>
</dbReference>
<dbReference type="InterPro" id="IPR001356">
    <property type="entry name" value="HD"/>
</dbReference>
<feature type="DNA-binding region" description="Homeobox" evidence="5">
    <location>
        <begin position="177"/>
        <end position="225"/>
    </location>
</feature>
<dbReference type="InterPro" id="IPR009057">
    <property type="entry name" value="Homeodomain-like_sf"/>
</dbReference>
<dbReference type="PROSITE" id="PS50071">
    <property type="entry name" value="HOMEOBOX_2"/>
    <property type="match status" value="1"/>
</dbReference>
<feature type="non-terminal residue" evidence="8">
    <location>
        <position position="228"/>
    </location>
</feature>
<comment type="subcellular location">
    <subcellularLocation>
        <location evidence="1 5">Nucleus</location>
    </subcellularLocation>
</comment>
<dbReference type="Gene3D" id="1.10.10.60">
    <property type="entry name" value="Homeodomain-like"/>
    <property type="match status" value="1"/>
</dbReference>
<accession>A0ABQ7BMZ6</accession>
<proteinExistence type="predicted"/>
<sequence>METTDRDQRRSRRRGRQRRRRIMETVGSKAATPEFDPPPDFSDMRSGFRPNGQQFNNNTFSSLDNVMTNQNHLLMDMHDTFERRFHFIFNNASMEFHQTRSSTNGVPCSNGVRSSATHPGFALQTISFLYKNLRERISKKILMMGSVLERGKEKSQEDSIFQQHCLLQQLKRKNHQIWRLAGEISLGSTYPNDSEKHLLAIRSGLTRSQVSNWFINARVRLWKPMIED</sequence>
<evidence type="ECO:0000256" key="6">
    <source>
        <dbReference type="SAM" id="MobiDB-lite"/>
    </source>
</evidence>
<feature type="region of interest" description="Disordered" evidence="6">
    <location>
        <begin position="1"/>
        <end position="39"/>
    </location>
</feature>
<dbReference type="PANTHER" id="PTHR11850">
    <property type="entry name" value="HOMEOBOX PROTEIN TRANSCRIPTION FACTORS"/>
    <property type="match status" value="1"/>
</dbReference>
<evidence type="ECO:0000256" key="1">
    <source>
        <dbReference type="ARBA" id="ARBA00004123"/>
    </source>
</evidence>
<evidence type="ECO:0000256" key="3">
    <source>
        <dbReference type="ARBA" id="ARBA00023155"/>
    </source>
</evidence>
<evidence type="ECO:0000313" key="9">
    <source>
        <dbReference type="Proteomes" id="UP000266723"/>
    </source>
</evidence>
<protein>
    <recommendedName>
        <fullName evidence="7">Homeobox domain-containing protein</fullName>
    </recommendedName>
</protein>
<dbReference type="InterPro" id="IPR050224">
    <property type="entry name" value="TALE_homeobox"/>
</dbReference>
<dbReference type="EMBL" id="QGKV02001507">
    <property type="protein sequence ID" value="KAF3533584.1"/>
    <property type="molecule type" value="Genomic_DNA"/>
</dbReference>
<gene>
    <name evidence="8" type="ORF">DY000_02036729</name>
</gene>